<accession>A0A2Z7AJN8</accession>
<feature type="compositionally biased region" description="Polar residues" evidence="1">
    <location>
        <begin position="71"/>
        <end position="80"/>
    </location>
</feature>
<organism evidence="2 3">
    <name type="scientific">Dorcoceras hygrometricum</name>
    <dbReference type="NCBI Taxonomy" id="472368"/>
    <lineage>
        <taxon>Eukaryota</taxon>
        <taxon>Viridiplantae</taxon>
        <taxon>Streptophyta</taxon>
        <taxon>Embryophyta</taxon>
        <taxon>Tracheophyta</taxon>
        <taxon>Spermatophyta</taxon>
        <taxon>Magnoliopsida</taxon>
        <taxon>eudicotyledons</taxon>
        <taxon>Gunneridae</taxon>
        <taxon>Pentapetalae</taxon>
        <taxon>asterids</taxon>
        <taxon>lamiids</taxon>
        <taxon>Lamiales</taxon>
        <taxon>Gesneriaceae</taxon>
        <taxon>Didymocarpoideae</taxon>
        <taxon>Trichosporeae</taxon>
        <taxon>Loxocarpinae</taxon>
        <taxon>Dorcoceras</taxon>
    </lineage>
</organism>
<evidence type="ECO:0000256" key="1">
    <source>
        <dbReference type="SAM" id="MobiDB-lite"/>
    </source>
</evidence>
<feature type="region of interest" description="Disordered" evidence="1">
    <location>
        <begin position="71"/>
        <end position="94"/>
    </location>
</feature>
<reference evidence="2 3" key="1">
    <citation type="journal article" date="2015" name="Proc. Natl. Acad. Sci. U.S.A.">
        <title>The resurrection genome of Boea hygrometrica: A blueprint for survival of dehydration.</title>
        <authorList>
            <person name="Xiao L."/>
            <person name="Yang G."/>
            <person name="Zhang L."/>
            <person name="Yang X."/>
            <person name="Zhao S."/>
            <person name="Ji Z."/>
            <person name="Zhou Q."/>
            <person name="Hu M."/>
            <person name="Wang Y."/>
            <person name="Chen M."/>
            <person name="Xu Y."/>
            <person name="Jin H."/>
            <person name="Xiao X."/>
            <person name="Hu G."/>
            <person name="Bao F."/>
            <person name="Hu Y."/>
            <person name="Wan P."/>
            <person name="Li L."/>
            <person name="Deng X."/>
            <person name="Kuang T."/>
            <person name="Xiang C."/>
            <person name="Zhu J.K."/>
            <person name="Oliver M.J."/>
            <person name="He Y."/>
        </authorList>
    </citation>
    <scope>NUCLEOTIDE SEQUENCE [LARGE SCALE GENOMIC DNA]</scope>
    <source>
        <strain evidence="3">cv. XS01</strain>
    </source>
</reference>
<sequence>MRDQRISYASTSAQPCAIISRPASDSSATVALDSGQPCVTTAHEATATNRQPCATSAQAIARLRAQIVPGSNRNYKNAGSSRWPDQVRRGGGGEALEEKGAAHLDARPRTAATSAAHDAGCANQWRIIRPPSREQRSPAAGHHQHIARGTGPRGAASCTAQPHNAMRDQRISYASTSAQPCAIISRPASDSSATIALDSGQPCATTAREATTTNRQPCATSAQAIARLRARYCASMLAPPHIRALALIPLLGNNGVDCRRGKATAAAAARETRRRRRLLGEEGGGG</sequence>
<dbReference type="Proteomes" id="UP000250235">
    <property type="component" value="Unassembled WGS sequence"/>
</dbReference>
<feature type="region of interest" description="Disordered" evidence="1">
    <location>
        <begin position="133"/>
        <end position="163"/>
    </location>
</feature>
<protein>
    <submittedName>
        <fullName evidence="2">Uncharacterized protein</fullName>
    </submittedName>
</protein>
<evidence type="ECO:0000313" key="2">
    <source>
        <dbReference type="EMBL" id="KZV21360.1"/>
    </source>
</evidence>
<name>A0A2Z7AJN8_9LAMI</name>
<feature type="region of interest" description="Disordered" evidence="1">
    <location>
        <begin position="267"/>
        <end position="286"/>
    </location>
</feature>
<proteinExistence type="predicted"/>
<keyword evidence="3" id="KW-1185">Reference proteome</keyword>
<dbReference type="EMBL" id="KV014899">
    <property type="protein sequence ID" value="KZV21360.1"/>
    <property type="molecule type" value="Genomic_DNA"/>
</dbReference>
<gene>
    <name evidence="2" type="ORF">F511_18894</name>
</gene>
<evidence type="ECO:0000313" key="3">
    <source>
        <dbReference type="Proteomes" id="UP000250235"/>
    </source>
</evidence>
<dbReference type="AlphaFoldDB" id="A0A2Z7AJN8"/>